<dbReference type="Gene3D" id="3.90.1150.10">
    <property type="entry name" value="Aspartate Aminotransferase, domain 1"/>
    <property type="match status" value="1"/>
</dbReference>
<dbReference type="STRING" id="4846.A0A367K618"/>
<evidence type="ECO:0000313" key="5">
    <source>
        <dbReference type="Proteomes" id="UP000253551"/>
    </source>
</evidence>
<dbReference type="EMBL" id="PJQM01002200">
    <property type="protein sequence ID" value="RCH97291.1"/>
    <property type="molecule type" value="Genomic_DNA"/>
</dbReference>
<dbReference type="InterPro" id="IPR000277">
    <property type="entry name" value="Cys/Met-Metab_PyrdxlP-dep_enz"/>
</dbReference>
<organism evidence="4 5">
    <name type="scientific">Rhizopus stolonifer</name>
    <name type="common">Rhizopus nigricans</name>
    <dbReference type="NCBI Taxonomy" id="4846"/>
    <lineage>
        <taxon>Eukaryota</taxon>
        <taxon>Fungi</taxon>
        <taxon>Fungi incertae sedis</taxon>
        <taxon>Mucoromycota</taxon>
        <taxon>Mucoromycotina</taxon>
        <taxon>Mucoromycetes</taxon>
        <taxon>Mucorales</taxon>
        <taxon>Mucorineae</taxon>
        <taxon>Rhizopodaceae</taxon>
        <taxon>Rhizopus</taxon>
    </lineage>
</organism>
<comment type="cofactor">
    <cofactor evidence="1 3">
        <name>pyridoxal 5'-phosphate</name>
        <dbReference type="ChEBI" id="CHEBI:597326"/>
    </cofactor>
</comment>
<comment type="caution">
    <text evidence="4">The sequence shown here is derived from an EMBL/GenBank/DDBJ whole genome shotgun (WGS) entry which is preliminary data.</text>
</comment>
<evidence type="ECO:0000256" key="3">
    <source>
        <dbReference type="RuleBase" id="RU362118"/>
    </source>
</evidence>
<dbReference type="Pfam" id="PF01053">
    <property type="entry name" value="Cys_Met_Meta_PP"/>
    <property type="match status" value="1"/>
</dbReference>
<keyword evidence="2 3" id="KW-0663">Pyridoxal phosphate</keyword>
<dbReference type="InterPro" id="IPR015422">
    <property type="entry name" value="PyrdxlP-dep_Trfase_small"/>
</dbReference>
<sequence length="123" mass="13921">ALCDFLASHPKVHKVFYPKFICRENYDSIKLTTETSGYGGLFSILLHDEKSAAIFYDHLQCAKGPSLGTDFTLCSPYTILAHYTELDWAEKYGVCRFLVRVSVGLEDREQLLTMFSDALDAIQ</sequence>
<dbReference type="GO" id="GO:0030170">
    <property type="term" value="F:pyridoxal phosphate binding"/>
    <property type="evidence" value="ECO:0007669"/>
    <property type="project" value="InterPro"/>
</dbReference>
<dbReference type="InterPro" id="IPR051750">
    <property type="entry name" value="Trans-sulfuration_enzymes"/>
</dbReference>
<evidence type="ECO:0000256" key="2">
    <source>
        <dbReference type="ARBA" id="ARBA00022898"/>
    </source>
</evidence>
<reference evidence="4 5" key="1">
    <citation type="journal article" date="2018" name="G3 (Bethesda)">
        <title>Phylogenetic and Phylogenomic Definition of Rhizopus Species.</title>
        <authorList>
            <person name="Gryganskyi A.P."/>
            <person name="Golan J."/>
            <person name="Dolatabadi S."/>
            <person name="Mondo S."/>
            <person name="Robb S."/>
            <person name="Idnurm A."/>
            <person name="Muszewska A."/>
            <person name="Steczkiewicz K."/>
            <person name="Masonjones S."/>
            <person name="Liao H.L."/>
            <person name="Gajdeczka M.T."/>
            <person name="Anike F."/>
            <person name="Vuek A."/>
            <person name="Anishchenko I.M."/>
            <person name="Voigt K."/>
            <person name="de Hoog G.S."/>
            <person name="Smith M.E."/>
            <person name="Heitman J."/>
            <person name="Vilgalys R."/>
            <person name="Stajich J.E."/>
        </authorList>
    </citation>
    <scope>NUCLEOTIDE SEQUENCE [LARGE SCALE GENOMIC DNA]</scope>
    <source>
        <strain evidence="4 5">LSU 92-RS-03</strain>
    </source>
</reference>
<dbReference type="InterPro" id="IPR015424">
    <property type="entry name" value="PyrdxlP-dep_Trfase"/>
</dbReference>
<dbReference type="PANTHER" id="PTHR42699">
    <property type="match status" value="1"/>
</dbReference>
<evidence type="ECO:0000313" key="4">
    <source>
        <dbReference type="EMBL" id="RCH97291.1"/>
    </source>
</evidence>
<dbReference type="AlphaFoldDB" id="A0A367K618"/>
<proteinExistence type="inferred from homology"/>
<keyword evidence="5" id="KW-1185">Reference proteome</keyword>
<dbReference type="GO" id="GO:0003962">
    <property type="term" value="F:cystathionine gamma-synthase activity"/>
    <property type="evidence" value="ECO:0007669"/>
    <property type="project" value="TreeGrafter"/>
</dbReference>
<accession>A0A367K618</accession>
<comment type="similarity">
    <text evidence="3">Belongs to the trans-sulfuration enzymes family.</text>
</comment>
<evidence type="ECO:0000256" key="1">
    <source>
        <dbReference type="ARBA" id="ARBA00001933"/>
    </source>
</evidence>
<dbReference type="SUPFAM" id="SSF53383">
    <property type="entry name" value="PLP-dependent transferases"/>
    <property type="match status" value="1"/>
</dbReference>
<name>A0A367K618_RHIST</name>
<protein>
    <recommendedName>
        <fullName evidence="6">Cystathionine gamma-synthase</fullName>
    </recommendedName>
</protein>
<dbReference type="FunFam" id="3.90.1150.10:FF:000063">
    <property type="entry name" value="Probable cystathionine gamma-synthase"/>
    <property type="match status" value="1"/>
</dbReference>
<dbReference type="OrthoDB" id="10047078at2759"/>
<gene>
    <name evidence="4" type="ORF">CU098_001248</name>
</gene>
<dbReference type="GO" id="GO:0019346">
    <property type="term" value="P:transsulfuration"/>
    <property type="evidence" value="ECO:0007669"/>
    <property type="project" value="InterPro"/>
</dbReference>
<feature type="non-terminal residue" evidence="4">
    <location>
        <position position="1"/>
    </location>
</feature>
<dbReference type="PANTHER" id="PTHR42699:SF1">
    <property type="entry name" value="CYSTATHIONINE GAMMA-SYNTHASE-RELATED"/>
    <property type="match status" value="1"/>
</dbReference>
<evidence type="ECO:0008006" key="6">
    <source>
        <dbReference type="Google" id="ProtNLM"/>
    </source>
</evidence>
<dbReference type="Proteomes" id="UP000253551">
    <property type="component" value="Unassembled WGS sequence"/>
</dbReference>